<dbReference type="SMART" id="SM00387">
    <property type="entry name" value="HATPase_c"/>
    <property type="match status" value="1"/>
</dbReference>
<comment type="caution">
    <text evidence="15">The sequence shown here is derived from an EMBL/GenBank/DDBJ whole genome shotgun (WGS) entry which is preliminary data.</text>
</comment>
<comment type="subcellular location">
    <subcellularLocation>
        <location evidence="2">Cell membrane</location>
        <topology evidence="2">Multi-pass membrane protein</topology>
    </subcellularLocation>
</comment>
<keyword evidence="12 13" id="KW-0472">Membrane</keyword>
<protein>
    <recommendedName>
        <fullName evidence="3">histidine kinase</fullName>
        <ecNumber evidence="3">2.7.13.3</ecNumber>
    </recommendedName>
</protein>
<evidence type="ECO:0000313" key="15">
    <source>
        <dbReference type="EMBL" id="MBM7621943.1"/>
    </source>
</evidence>
<keyword evidence="16" id="KW-1185">Reference proteome</keyword>
<name>A0ABS2P5T2_9BACI</name>
<evidence type="ECO:0000256" key="7">
    <source>
        <dbReference type="ARBA" id="ARBA00022741"/>
    </source>
</evidence>
<evidence type="ECO:0000256" key="5">
    <source>
        <dbReference type="ARBA" id="ARBA00022679"/>
    </source>
</evidence>
<sequence length="337" mass="39077">MGKSVFKKFLRDRVVLILFYLFNMVSVVAFFHLSEPANTEVWYPLSIGGFLLAVYLVVDWFRYYQPNQALEEMIQNQPAEFQPHTEEQKSFQHWIQKTEREHSSAVNDLKEQNKERLYFLSHWMHHLKTPVSVMELMIQNELQTQDNPGVLEKVQFENRRLHNSIEQGLTMIRMDSFENDLEVQGVDLLSSLRKIINSRKSELIYHSIFPTIECEEEATSIITDPKWNEVMLEQVISNAIKYSSLKSGTKKLRLVVEKVGTDTLLSIIDEGAGIPPYDVERVFESFFTGENGRTFRNSSGIGLYLCRKIADKLNHTISIESEVTKGTAVTIRYLTKL</sequence>
<dbReference type="PANTHER" id="PTHR45453">
    <property type="entry name" value="PHOSPHATE REGULON SENSOR PROTEIN PHOR"/>
    <property type="match status" value="1"/>
</dbReference>
<dbReference type="RefSeq" id="WP_204419001.1">
    <property type="nucleotide sequence ID" value="NZ_JAFBED010000012.1"/>
</dbReference>
<evidence type="ECO:0000259" key="14">
    <source>
        <dbReference type="PROSITE" id="PS50109"/>
    </source>
</evidence>
<evidence type="ECO:0000256" key="4">
    <source>
        <dbReference type="ARBA" id="ARBA00022475"/>
    </source>
</evidence>
<keyword evidence="10 13" id="KW-1133">Transmembrane helix</keyword>
<evidence type="ECO:0000256" key="12">
    <source>
        <dbReference type="ARBA" id="ARBA00023136"/>
    </source>
</evidence>
<keyword evidence="11" id="KW-0902">Two-component regulatory system</keyword>
<organism evidence="15 16">
    <name type="scientific">Sutcliffiella tianshenii</name>
    <dbReference type="NCBI Taxonomy" id="1463404"/>
    <lineage>
        <taxon>Bacteria</taxon>
        <taxon>Bacillati</taxon>
        <taxon>Bacillota</taxon>
        <taxon>Bacilli</taxon>
        <taxon>Bacillales</taxon>
        <taxon>Bacillaceae</taxon>
        <taxon>Sutcliffiella</taxon>
    </lineage>
</organism>
<dbReference type="GO" id="GO:0016301">
    <property type="term" value="F:kinase activity"/>
    <property type="evidence" value="ECO:0007669"/>
    <property type="project" value="UniProtKB-KW"/>
</dbReference>
<dbReference type="Gene3D" id="1.10.287.130">
    <property type="match status" value="1"/>
</dbReference>
<keyword evidence="9" id="KW-0067">ATP-binding</keyword>
<dbReference type="InterPro" id="IPR050351">
    <property type="entry name" value="BphY/WalK/GraS-like"/>
</dbReference>
<keyword evidence="7" id="KW-0547">Nucleotide-binding</keyword>
<dbReference type="EC" id="2.7.13.3" evidence="3"/>
<evidence type="ECO:0000256" key="8">
    <source>
        <dbReference type="ARBA" id="ARBA00022777"/>
    </source>
</evidence>
<dbReference type="SUPFAM" id="SSF47384">
    <property type="entry name" value="Homodimeric domain of signal transducing histidine kinase"/>
    <property type="match status" value="1"/>
</dbReference>
<dbReference type="InterPro" id="IPR036890">
    <property type="entry name" value="HATPase_C_sf"/>
</dbReference>
<dbReference type="EMBL" id="JAFBED010000012">
    <property type="protein sequence ID" value="MBM7621943.1"/>
    <property type="molecule type" value="Genomic_DNA"/>
</dbReference>
<keyword evidence="8 15" id="KW-0418">Kinase</keyword>
<dbReference type="PANTHER" id="PTHR45453:SF2">
    <property type="entry name" value="HISTIDINE KINASE"/>
    <property type="match status" value="1"/>
</dbReference>
<evidence type="ECO:0000256" key="10">
    <source>
        <dbReference type="ARBA" id="ARBA00022989"/>
    </source>
</evidence>
<dbReference type="Pfam" id="PF02518">
    <property type="entry name" value="HATPase_c"/>
    <property type="match status" value="1"/>
</dbReference>
<dbReference type="InterPro" id="IPR036097">
    <property type="entry name" value="HisK_dim/P_sf"/>
</dbReference>
<accession>A0ABS2P5T2</accession>
<keyword evidence="4" id="KW-1003">Cell membrane</keyword>
<proteinExistence type="predicted"/>
<evidence type="ECO:0000256" key="1">
    <source>
        <dbReference type="ARBA" id="ARBA00000085"/>
    </source>
</evidence>
<keyword evidence="5" id="KW-0808">Transferase</keyword>
<evidence type="ECO:0000256" key="9">
    <source>
        <dbReference type="ARBA" id="ARBA00022840"/>
    </source>
</evidence>
<gene>
    <name evidence="15" type="ORF">JOC95_003851</name>
</gene>
<evidence type="ECO:0000256" key="13">
    <source>
        <dbReference type="SAM" id="Phobius"/>
    </source>
</evidence>
<reference evidence="15 16" key="1">
    <citation type="submission" date="2021-01" db="EMBL/GenBank/DDBJ databases">
        <title>Genomic Encyclopedia of Type Strains, Phase IV (KMG-IV): sequencing the most valuable type-strain genomes for metagenomic binning, comparative biology and taxonomic classification.</title>
        <authorList>
            <person name="Goeker M."/>
        </authorList>
    </citation>
    <scope>NUCLEOTIDE SEQUENCE [LARGE SCALE GENOMIC DNA]</scope>
    <source>
        <strain evidence="15 16">DSM 25879</strain>
    </source>
</reference>
<evidence type="ECO:0000256" key="2">
    <source>
        <dbReference type="ARBA" id="ARBA00004651"/>
    </source>
</evidence>
<dbReference type="InterPro" id="IPR005467">
    <property type="entry name" value="His_kinase_dom"/>
</dbReference>
<keyword evidence="6 13" id="KW-0812">Transmembrane</keyword>
<evidence type="ECO:0000313" key="16">
    <source>
        <dbReference type="Proteomes" id="UP000737402"/>
    </source>
</evidence>
<feature type="transmembrane region" description="Helical" evidence="13">
    <location>
        <begin position="45"/>
        <end position="64"/>
    </location>
</feature>
<evidence type="ECO:0000256" key="11">
    <source>
        <dbReference type="ARBA" id="ARBA00023012"/>
    </source>
</evidence>
<dbReference type="InterPro" id="IPR004358">
    <property type="entry name" value="Sig_transdc_His_kin-like_C"/>
</dbReference>
<evidence type="ECO:0000256" key="6">
    <source>
        <dbReference type="ARBA" id="ARBA00022692"/>
    </source>
</evidence>
<feature type="transmembrane region" description="Helical" evidence="13">
    <location>
        <begin position="12"/>
        <end position="33"/>
    </location>
</feature>
<dbReference type="PRINTS" id="PR00344">
    <property type="entry name" value="BCTRLSENSOR"/>
</dbReference>
<dbReference type="PROSITE" id="PS50109">
    <property type="entry name" value="HIS_KIN"/>
    <property type="match status" value="1"/>
</dbReference>
<dbReference type="Proteomes" id="UP000737402">
    <property type="component" value="Unassembled WGS sequence"/>
</dbReference>
<evidence type="ECO:0000256" key="3">
    <source>
        <dbReference type="ARBA" id="ARBA00012438"/>
    </source>
</evidence>
<dbReference type="Gene3D" id="3.30.565.10">
    <property type="entry name" value="Histidine kinase-like ATPase, C-terminal domain"/>
    <property type="match status" value="1"/>
</dbReference>
<feature type="domain" description="Histidine kinase" evidence="14">
    <location>
        <begin position="122"/>
        <end position="337"/>
    </location>
</feature>
<dbReference type="InterPro" id="IPR003594">
    <property type="entry name" value="HATPase_dom"/>
</dbReference>
<comment type="catalytic activity">
    <reaction evidence="1">
        <text>ATP + protein L-histidine = ADP + protein N-phospho-L-histidine.</text>
        <dbReference type="EC" id="2.7.13.3"/>
    </reaction>
</comment>
<dbReference type="SUPFAM" id="SSF55874">
    <property type="entry name" value="ATPase domain of HSP90 chaperone/DNA topoisomerase II/histidine kinase"/>
    <property type="match status" value="1"/>
</dbReference>